<dbReference type="EMBL" id="PFLF01000054">
    <property type="protein sequence ID" value="PIY69070.1"/>
    <property type="molecule type" value="Genomic_DNA"/>
</dbReference>
<evidence type="ECO:0000313" key="3">
    <source>
        <dbReference type="Proteomes" id="UP000230108"/>
    </source>
</evidence>
<dbReference type="AlphaFoldDB" id="A0A2M7QDX4"/>
<sequence length="120" mass="14127">MRTKGQIEDELAKEFTKFYVKKLKTGPKQAKVYIVDDMILVRLKGDLHPYEEILLSRGKHGIELVKQIREHIHETVIDETKKIIHDVTKMKVTSFHSDSSTRTGERFEIFILDRNFEKTL</sequence>
<feature type="domain" description="Na+-translocating membrane potential-generating system MpsC" evidence="1">
    <location>
        <begin position="3"/>
        <end position="114"/>
    </location>
</feature>
<dbReference type="Proteomes" id="UP000230108">
    <property type="component" value="Unassembled WGS sequence"/>
</dbReference>
<dbReference type="InterPro" id="IPR018745">
    <property type="entry name" value="MpsC"/>
</dbReference>
<reference evidence="3" key="1">
    <citation type="submission" date="2017-09" db="EMBL/GenBank/DDBJ databases">
        <title>Depth-based differentiation of microbial function through sediment-hosted aquifers and enrichment of novel symbionts in the deep terrestrial subsurface.</title>
        <authorList>
            <person name="Probst A.J."/>
            <person name="Ladd B."/>
            <person name="Jarett J.K."/>
            <person name="Geller-Mcgrath D.E."/>
            <person name="Sieber C.M.K."/>
            <person name="Emerson J.B."/>
            <person name="Anantharaman K."/>
            <person name="Thomas B.C."/>
            <person name="Malmstrom R."/>
            <person name="Stieglmeier M."/>
            <person name="Klingl A."/>
            <person name="Woyke T."/>
            <person name="Ryan C.M."/>
            <person name="Banfield J.F."/>
        </authorList>
    </citation>
    <scope>NUCLEOTIDE SEQUENCE [LARGE SCALE GENOMIC DNA]</scope>
</reference>
<evidence type="ECO:0000313" key="2">
    <source>
        <dbReference type="EMBL" id="PIY69070.1"/>
    </source>
</evidence>
<proteinExistence type="predicted"/>
<accession>A0A2M7QDX4</accession>
<evidence type="ECO:0000259" key="1">
    <source>
        <dbReference type="Pfam" id="PF10057"/>
    </source>
</evidence>
<protein>
    <recommendedName>
        <fullName evidence="1">Na+-translocating membrane potential-generating system MpsC domain-containing protein</fullName>
    </recommendedName>
</protein>
<gene>
    <name evidence="2" type="ORF">COY90_02570</name>
</gene>
<organism evidence="2 3">
    <name type="scientific">Candidatus Roizmanbacteria bacterium CG_4_10_14_0_8_um_filter_39_9</name>
    <dbReference type="NCBI Taxonomy" id="1974829"/>
    <lineage>
        <taxon>Bacteria</taxon>
        <taxon>Candidatus Roizmaniibacteriota</taxon>
    </lineage>
</organism>
<comment type="caution">
    <text evidence="2">The sequence shown here is derived from an EMBL/GenBank/DDBJ whole genome shotgun (WGS) entry which is preliminary data.</text>
</comment>
<name>A0A2M7QDX4_9BACT</name>
<dbReference type="Pfam" id="PF10057">
    <property type="entry name" value="MpsC"/>
    <property type="match status" value="1"/>
</dbReference>